<evidence type="ECO:0000313" key="1">
    <source>
        <dbReference type="EMBL" id="MFC3677871.1"/>
    </source>
</evidence>
<reference evidence="2" key="1">
    <citation type="journal article" date="2019" name="Int. J. Syst. Evol. Microbiol.">
        <title>The Global Catalogue of Microorganisms (GCM) 10K type strain sequencing project: providing services to taxonomists for standard genome sequencing and annotation.</title>
        <authorList>
            <consortium name="The Broad Institute Genomics Platform"/>
            <consortium name="The Broad Institute Genome Sequencing Center for Infectious Disease"/>
            <person name="Wu L."/>
            <person name="Ma J."/>
        </authorList>
    </citation>
    <scope>NUCLEOTIDE SEQUENCE [LARGE SCALE GENOMIC DNA]</scope>
    <source>
        <strain evidence="2">KCTC 42182</strain>
    </source>
</reference>
<name>A0ABV7VM76_9PROT</name>
<gene>
    <name evidence="1" type="ORF">ACFOOQ_20125</name>
</gene>
<protein>
    <submittedName>
        <fullName evidence="1">Uncharacterized protein</fullName>
    </submittedName>
</protein>
<sequence length="102" mass="11424">MASRALRDCAVAPWIDLIQLRHCGAVVVWQMALTEGAMPEIHARLFAQMLDQAAFDLPIPKRALPDARFRIDWAIVPPPKSGRLKGEADRDCLPIPRRAIDD</sequence>
<proteinExistence type="predicted"/>
<accession>A0ABV7VM76</accession>
<organism evidence="1 2">
    <name type="scientific">Ferrovibrio xuzhouensis</name>
    <dbReference type="NCBI Taxonomy" id="1576914"/>
    <lineage>
        <taxon>Bacteria</taxon>
        <taxon>Pseudomonadati</taxon>
        <taxon>Pseudomonadota</taxon>
        <taxon>Alphaproteobacteria</taxon>
        <taxon>Rhodospirillales</taxon>
        <taxon>Rhodospirillaceae</taxon>
        <taxon>Ferrovibrio</taxon>
    </lineage>
</organism>
<keyword evidence="2" id="KW-1185">Reference proteome</keyword>
<evidence type="ECO:0000313" key="2">
    <source>
        <dbReference type="Proteomes" id="UP001595711"/>
    </source>
</evidence>
<comment type="caution">
    <text evidence="1">The sequence shown here is derived from an EMBL/GenBank/DDBJ whole genome shotgun (WGS) entry which is preliminary data.</text>
</comment>
<dbReference type="EMBL" id="JBHRYJ010000006">
    <property type="protein sequence ID" value="MFC3677871.1"/>
    <property type="molecule type" value="Genomic_DNA"/>
</dbReference>
<dbReference type="Proteomes" id="UP001595711">
    <property type="component" value="Unassembled WGS sequence"/>
</dbReference>